<keyword evidence="8 10" id="KW-1133">Transmembrane helix</keyword>
<dbReference type="Pfam" id="PF03412">
    <property type="entry name" value="Peptidase_C39"/>
    <property type="match status" value="1"/>
</dbReference>
<proteinExistence type="predicted"/>
<accession>A0A7U3ZHK4</accession>
<sequence>MMSKFPFYHQLDTMDCGPTCLRMIAKYHGVSHSLQSLRQLTEIGKDGVNLLGIVQAAEHIGFRTLAVKVSLKQLLADAPLPCIVHWQQNHFVVVAPNPRGLLSRWGSYLFRKKSPIGGKGAGLLVADPAKGLLTYTQAEFESAWATSVENNEKVGIALLLEPTPRFFEEDERKGQGANTLGIGTLFGYVLRYKKLLAQLGLGLLVGSVLQLVLPFLTQSVVDTGIPTHNLHFIYLVLAAQLMLFIGRLSVDFIRAWILMHISTRINLSILSDFLAKLLRLPISFLDSKQTGDILQRIGDHSRIESFLTGTSLNALFSVLTLVVYGGVLLAYHTAIFGVFLLFSVLYVAWIVLFLKYRRQLDHKRFALASQNQSSLIQLITGLQEIKMNNAEHLKRWQWENLQVRQFKLSMKGLAIGQYQQAGAMFLNEGKNIIITFMAATAVVNGQLTLGGMMALQYIVGQLNSPVEQMIQFVQHWQDAKISLERLNEIHEVEDESPPTPDGVVKIIPPLGAGDGIPRGLFLQNLSFTYPGAGNEPVLRDINLFIPAGKITAIVGTSGSGKTTLLKLLLRFYPIQKGEIRLTSLIGSDPQRRAVSTEGQGVGLNTISHRYWRSQCGTVLQDGFIFSDSIANNIAVGDEIPNVSKLFHAAKVANIQSFIESLPLGYNTKIGAEGNGISQGQRQRLLIARAVYKDPAFLFFDEATNALDANNERVIMENLETFFKDGPMGQRTVVVVAHRLSTVKNADQIVVMENGKIVELGTHAQLTEYQGKYYELVKNQLELGN</sequence>
<keyword evidence="7" id="KW-0067">ATP-binding</keyword>
<dbReference type="SUPFAM" id="SSF52540">
    <property type="entry name" value="P-loop containing nucleoside triphosphate hydrolases"/>
    <property type="match status" value="1"/>
</dbReference>
<evidence type="ECO:0000256" key="2">
    <source>
        <dbReference type="ARBA" id="ARBA00022448"/>
    </source>
</evidence>
<keyword evidence="3" id="KW-1003">Cell membrane</keyword>
<dbReference type="PROSITE" id="PS50990">
    <property type="entry name" value="PEPTIDASE_C39"/>
    <property type="match status" value="1"/>
</dbReference>
<evidence type="ECO:0000256" key="7">
    <source>
        <dbReference type="ARBA" id="ARBA00022840"/>
    </source>
</evidence>
<dbReference type="InterPro" id="IPR003439">
    <property type="entry name" value="ABC_transporter-like_ATP-bd"/>
</dbReference>
<dbReference type="GO" id="GO:0015421">
    <property type="term" value="F:ABC-type oligopeptide transporter activity"/>
    <property type="evidence" value="ECO:0007669"/>
    <property type="project" value="TreeGrafter"/>
</dbReference>
<keyword evidence="2" id="KW-0813">Transport</keyword>
<dbReference type="GO" id="GO:0006508">
    <property type="term" value="P:proteolysis"/>
    <property type="evidence" value="ECO:0007669"/>
    <property type="project" value="InterPro"/>
</dbReference>
<dbReference type="SMART" id="SM00382">
    <property type="entry name" value="AAA"/>
    <property type="match status" value="1"/>
</dbReference>
<dbReference type="Pfam" id="PF00005">
    <property type="entry name" value="ABC_tran"/>
    <property type="match status" value="1"/>
</dbReference>
<keyword evidence="9 10" id="KW-0472">Membrane</keyword>
<dbReference type="EMBL" id="CP002859">
    <property type="protein sequence ID" value="AEI47371.1"/>
    <property type="molecule type" value="Genomic_DNA"/>
</dbReference>
<evidence type="ECO:0000256" key="5">
    <source>
        <dbReference type="ARBA" id="ARBA00022741"/>
    </source>
</evidence>
<organism evidence="14 15">
    <name type="scientific">Runella slithyformis (strain ATCC 29530 / DSM 19594 / LMG 11500 / NCIMB 11436 / LSU 4)</name>
    <dbReference type="NCBI Taxonomy" id="761193"/>
    <lineage>
        <taxon>Bacteria</taxon>
        <taxon>Pseudomonadati</taxon>
        <taxon>Bacteroidota</taxon>
        <taxon>Cytophagia</taxon>
        <taxon>Cytophagales</taxon>
        <taxon>Spirosomataceae</taxon>
        <taxon>Runella</taxon>
    </lineage>
</organism>
<evidence type="ECO:0000256" key="3">
    <source>
        <dbReference type="ARBA" id="ARBA00022475"/>
    </source>
</evidence>
<dbReference type="GO" id="GO:0008233">
    <property type="term" value="F:peptidase activity"/>
    <property type="evidence" value="ECO:0007669"/>
    <property type="project" value="InterPro"/>
</dbReference>
<dbReference type="InterPro" id="IPR027417">
    <property type="entry name" value="P-loop_NTPase"/>
</dbReference>
<feature type="transmembrane region" description="Helical" evidence="10">
    <location>
        <begin position="333"/>
        <end position="354"/>
    </location>
</feature>
<dbReference type="CDD" id="cd02418">
    <property type="entry name" value="Peptidase_C39B"/>
    <property type="match status" value="1"/>
</dbReference>
<evidence type="ECO:0000259" key="11">
    <source>
        <dbReference type="PROSITE" id="PS50893"/>
    </source>
</evidence>
<name>A0A7U3ZHK4_RUNSL</name>
<dbReference type="PANTHER" id="PTHR43394:SF1">
    <property type="entry name" value="ATP-BINDING CASSETTE SUB-FAMILY B MEMBER 10, MITOCHONDRIAL"/>
    <property type="match status" value="1"/>
</dbReference>
<evidence type="ECO:0000256" key="10">
    <source>
        <dbReference type="SAM" id="Phobius"/>
    </source>
</evidence>
<feature type="transmembrane region" description="Helical" evidence="10">
    <location>
        <begin position="195"/>
        <end position="216"/>
    </location>
</feature>
<dbReference type="PROSITE" id="PS50929">
    <property type="entry name" value="ABC_TM1F"/>
    <property type="match status" value="1"/>
</dbReference>
<dbReference type="CDD" id="cd18571">
    <property type="entry name" value="ABC_6TM_peptidase_like"/>
    <property type="match status" value="1"/>
</dbReference>
<dbReference type="GO" id="GO:0005886">
    <property type="term" value="C:plasma membrane"/>
    <property type="evidence" value="ECO:0007669"/>
    <property type="project" value="UniProtKB-SubCell"/>
</dbReference>
<protein>
    <submittedName>
        <fullName evidence="14">Xenobiotic-transporting ATPase</fullName>
    </submittedName>
</protein>
<comment type="subcellular location">
    <subcellularLocation>
        <location evidence="1">Cell membrane</location>
        <topology evidence="1">Multi-pass membrane protein</topology>
    </subcellularLocation>
</comment>
<keyword evidence="4 10" id="KW-0812">Transmembrane</keyword>
<evidence type="ECO:0000313" key="14">
    <source>
        <dbReference type="EMBL" id="AEI47371.1"/>
    </source>
</evidence>
<feature type="domain" description="ABC transmembrane type-1" evidence="12">
    <location>
        <begin position="201"/>
        <end position="478"/>
    </location>
</feature>
<dbReference type="Gene3D" id="3.90.70.10">
    <property type="entry name" value="Cysteine proteinases"/>
    <property type="match status" value="1"/>
</dbReference>
<dbReference type="Pfam" id="PF00664">
    <property type="entry name" value="ABC_membrane"/>
    <property type="match status" value="1"/>
</dbReference>
<dbReference type="PROSITE" id="PS50893">
    <property type="entry name" value="ABC_TRANSPORTER_2"/>
    <property type="match status" value="1"/>
</dbReference>
<keyword evidence="6" id="KW-0378">Hydrolase</keyword>
<dbReference type="InterPro" id="IPR036640">
    <property type="entry name" value="ABC1_TM_sf"/>
</dbReference>
<gene>
    <name evidence="14" type="ordered locus">Runsl_0935</name>
</gene>
<dbReference type="SUPFAM" id="SSF90123">
    <property type="entry name" value="ABC transporter transmembrane region"/>
    <property type="match status" value="1"/>
</dbReference>
<evidence type="ECO:0000256" key="8">
    <source>
        <dbReference type="ARBA" id="ARBA00022989"/>
    </source>
</evidence>
<reference evidence="14 15" key="2">
    <citation type="journal article" date="2012" name="Stand. Genomic Sci.">
        <title>Complete genome sequence of the aquatic bacterium Runella slithyformis type strain (LSU 4(T)).</title>
        <authorList>
            <person name="Copeland A."/>
            <person name="Zhang X."/>
            <person name="Misra M."/>
            <person name="Lapidus A."/>
            <person name="Nolan M."/>
            <person name="Lucas S."/>
            <person name="Deshpande S."/>
            <person name="Cheng J.F."/>
            <person name="Tapia R."/>
            <person name="Goodwin L.A."/>
            <person name="Pitluck S."/>
            <person name="Liolios K."/>
            <person name="Pagani I."/>
            <person name="Ivanova N."/>
            <person name="Mikhailova N."/>
            <person name="Pati A."/>
            <person name="Chen A."/>
            <person name="Palaniappan K."/>
            <person name="Land M."/>
            <person name="Hauser L."/>
            <person name="Pan C."/>
            <person name="Jeffries C.D."/>
            <person name="Detter J.C."/>
            <person name="Brambilla E.M."/>
            <person name="Rohde M."/>
            <person name="Djao O.D."/>
            <person name="Goker M."/>
            <person name="Sikorski J."/>
            <person name="Tindall B.J."/>
            <person name="Woyke T."/>
            <person name="Bristow J."/>
            <person name="Eisen J.A."/>
            <person name="Markowitz V."/>
            <person name="Hugenholtz P."/>
            <person name="Kyrpides N.C."/>
            <person name="Klenk H.P."/>
            <person name="Mavromatis K."/>
        </authorList>
    </citation>
    <scope>NUCLEOTIDE SEQUENCE [LARGE SCALE GENOMIC DNA]</scope>
    <source>
        <strain evidence="15">ATCC 29530 / DSM 19594 / LMG 11500 / NCIMB 11436 / LSU 4</strain>
    </source>
</reference>
<dbReference type="InterPro" id="IPR003593">
    <property type="entry name" value="AAA+_ATPase"/>
</dbReference>
<feature type="transmembrane region" description="Helical" evidence="10">
    <location>
        <begin position="306"/>
        <end position="327"/>
    </location>
</feature>
<evidence type="ECO:0000256" key="9">
    <source>
        <dbReference type="ARBA" id="ARBA00023136"/>
    </source>
</evidence>
<evidence type="ECO:0000256" key="6">
    <source>
        <dbReference type="ARBA" id="ARBA00022801"/>
    </source>
</evidence>
<dbReference type="KEGG" id="rsi:Runsl_0935"/>
<evidence type="ECO:0000256" key="1">
    <source>
        <dbReference type="ARBA" id="ARBA00004651"/>
    </source>
</evidence>
<dbReference type="InterPro" id="IPR039421">
    <property type="entry name" value="Type_1_exporter"/>
</dbReference>
<feature type="transmembrane region" description="Helical" evidence="10">
    <location>
        <begin position="432"/>
        <end position="459"/>
    </location>
</feature>
<dbReference type="Proteomes" id="UP000000493">
    <property type="component" value="Chromosome"/>
</dbReference>
<evidence type="ECO:0000259" key="12">
    <source>
        <dbReference type="PROSITE" id="PS50929"/>
    </source>
</evidence>
<evidence type="ECO:0000259" key="13">
    <source>
        <dbReference type="PROSITE" id="PS50990"/>
    </source>
</evidence>
<dbReference type="Gene3D" id="1.20.1560.10">
    <property type="entry name" value="ABC transporter type 1, transmembrane domain"/>
    <property type="match status" value="1"/>
</dbReference>
<evidence type="ECO:0000313" key="15">
    <source>
        <dbReference type="Proteomes" id="UP000000493"/>
    </source>
</evidence>
<dbReference type="Gene3D" id="3.40.50.300">
    <property type="entry name" value="P-loop containing nucleotide triphosphate hydrolases"/>
    <property type="match status" value="1"/>
</dbReference>
<keyword evidence="15" id="KW-1185">Reference proteome</keyword>
<dbReference type="PROSITE" id="PS00211">
    <property type="entry name" value="ABC_TRANSPORTER_1"/>
    <property type="match status" value="1"/>
</dbReference>
<feature type="domain" description="Peptidase C39" evidence="13">
    <location>
        <begin position="10"/>
        <end position="151"/>
    </location>
</feature>
<dbReference type="InterPro" id="IPR011527">
    <property type="entry name" value="ABC1_TM_dom"/>
</dbReference>
<dbReference type="GO" id="GO:0016887">
    <property type="term" value="F:ATP hydrolysis activity"/>
    <property type="evidence" value="ECO:0007669"/>
    <property type="project" value="InterPro"/>
</dbReference>
<feature type="transmembrane region" description="Helical" evidence="10">
    <location>
        <begin position="231"/>
        <end position="250"/>
    </location>
</feature>
<dbReference type="InterPro" id="IPR005074">
    <property type="entry name" value="Peptidase_C39"/>
</dbReference>
<dbReference type="GO" id="GO:0005524">
    <property type="term" value="F:ATP binding"/>
    <property type="evidence" value="ECO:0007669"/>
    <property type="project" value="UniProtKB-KW"/>
</dbReference>
<dbReference type="InterPro" id="IPR017871">
    <property type="entry name" value="ABC_transporter-like_CS"/>
</dbReference>
<dbReference type="FunFam" id="3.40.50.300:FF:000299">
    <property type="entry name" value="ABC transporter ATP-binding protein/permease"/>
    <property type="match status" value="1"/>
</dbReference>
<feature type="domain" description="ABC transporter" evidence="11">
    <location>
        <begin position="520"/>
        <end position="778"/>
    </location>
</feature>
<keyword evidence="5" id="KW-0547">Nucleotide-binding</keyword>
<reference evidence="15" key="1">
    <citation type="submission" date="2011-06" db="EMBL/GenBank/DDBJ databases">
        <title>The complete genome of chromosome of Runella slithyformis DSM 19594.</title>
        <authorList>
            <consortium name="US DOE Joint Genome Institute (JGI-PGF)"/>
            <person name="Lucas S."/>
            <person name="Han J."/>
            <person name="Lapidus A."/>
            <person name="Bruce D."/>
            <person name="Goodwin L."/>
            <person name="Pitluck S."/>
            <person name="Peters L."/>
            <person name="Kyrpides N."/>
            <person name="Mavromatis K."/>
            <person name="Ivanova N."/>
            <person name="Ovchinnikova G."/>
            <person name="Zhang X."/>
            <person name="Misra M."/>
            <person name="Detter J.C."/>
            <person name="Tapia R."/>
            <person name="Han C."/>
            <person name="Land M."/>
            <person name="Hauser L."/>
            <person name="Markowitz V."/>
            <person name="Cheng J.-F."/>
            <person name="Hugenholtz P."/>
            <person name="Woyke T."/>
            <person name="Wu D."/>
            <person name="Tindall B."/>
            <person name="Faehrich R."/>
            <person name="Brambilla E."/>
            <person name="Klenk H.-P."/>
            <person name="Eisen J.A."/>
        </authorList>
    </citation>
    <scope>NUCLEOTIDE SEQUENCE [LARGE SCALE GENOMIC DNA]</scope>
    <source>
        <strain evidence="15">ATCC 29530 / DSM 19594 / LMG 11500 / NCIMB 11436 / LSU 4</strain>
    </source>
</reference>
<dbReference type="AlphaFoldDB" id="A0A7U3ZHK4"/>
<evidence type="ECO:0000256" key="4">
    <source>
        <dbReference type="ARBA" id="ARBA00022692"/>
    </source>
</evidence>
<dbReference type="PANTHER" id="PTHR43394">
    <property type="entry name" value="ATP-DEPENDENT PERMEASE MDL1, MITOCHONDRIAL"/>
    <property type="match status" value="1"/>
</dbReference>